<sequence>MSKIVSVVGLPNFSEVGKKYEVNIEKLLDIKHSEEFILFREFLRNSNKLGDKELEKIFKSLKAKFSTATNSPIGKTIRFLVGAGIGLIPGVGTPLSLAVSAADQYLFDKVMPSKGIITFINKGYPSIFKEKIC</sequence>
<dbReference type="Proteomes" id="UP000826725">
    <property type="component" value="Chromosome"/>
</dbReference>
<name>A0A8D5FJI1_9BACT</name>
<evidence type="ECO:0000313" key="2">
    <source>
        <dbReference type="Proteomes" id="UP000826725"/>
    </source>
</evidence>
<accession>A0A8D5FJI1</accession>
<evidence type="ECO:0000313" key="1">
    <source>
        <dbReference type="EMBL" id="BCL61975.1"/>
    </source>
</evidence>
<gene>
    <name evidence="1" type="ORF">DGMP_26680</name>
</gene>
<keyword evidence="2" id="KW-1185">Reference proteome</keyword>
<dbReference type="AlphaFoldDB" id="A0A8D5FJI1"/>
<proteinExistence type="predicted"/>
<dbReference type="EMBL" id="AP024086">
    <property type="protein sequence ID" value="BCL61975.1"/>
    <property type="molecule type" value="Genomic_DNA"/>
</dbReference>
<reference evidence="1" key="1">
    <citation type="submission" date="2020-09" db="EMBL/GenBank/DDBJ databases">
        <title>Desulfogranum mesoprofundum gen. nov., sp. nov., a novel mesophilic, sulfate-reducing chemolithoautotroph isolated from a deep-sea hydrothermal vent chimney in the Suiyo Seamount.</title>
        <authorList>
            <person name="Hashimoto Y."/>
            <person name="Nakagawa S."/>
        </authorList>
    </citation>
    <scope>NUCLEOTIDE SEQUENCE</scope>
    <source>
        <strain evidence="1">KT2</strain>
    </source>
</reference>
<organism evidence="1 2">
    <name type="scientific">Desulfomarina profundi</name>
    <dbReference type="NCBI Taxonomy" id="2772557"/>
    <lineage>
        <taxon>Bacteria</taxon>
        <taxon>Pseudomonadati</taxon>
        <taxon>Thermodesulfobacteriota</taxon>
        <taxon>Desulfobulbia</taxon>
        <taxon>Desulfobulbales</taxon>
        <taxon>Desulfobulbaceae</taxon>
        <taxon>Desulfomarina</taxon>
    </lineage>
</organism>
<dbReference type="RefSeq" id="WP_228854379.1">
    <property type="nucleotide sequence ID" value="NZ_AP024086.1"/>
</dbReference>
<dbReference type="KEGG" id="dbk:DGMP_26680"/>
<protein>
    <submittedName>
        <fullName evidence="1">Uncharacterized protein</fullName>
    </submittedName>
</protein>